<protein>
    <submittedName>
        <fullName evidence="2">Phage holin family protein</fullName>
    </submittedName>
</protein>
<feature type="transmembrane region" description="Helical" evidence="1">
    <location>
        <begin position="35"/>
        <end position="56"/>
    </location>
</feature>
<reference evidence="2 3" key="1">
    <citation type="submission" date="2021-04" db="EMBL/GenBank/DDBJ databases">
        <authorList>
            <person name="Seiffert S.N."/>
        </authorList>
    </citation>
    <scope>NUCLEOTIDE SEQUENCE [LARGE SCALE GENOMIC DNA]</scope>
    <source>
        <strain evidence="2 3">1</strain>
    </source>
</reference>
<comment type="caution">
    <text evidence="2">The sequence shown here is derived from an EMBL/GenBank/DDBJ whole genome shotgun (WGS) entry which is preliminary data.</text>
</comment>
<organism evidence="2 3">
    <name type="scientific">Cedecea davisae</name>
    <dbReference type="NCBI Taxonomy" id="158484"/>
    <lineage>
        <taxon>Bacteria</taxon>
        <taxon>Pseudomonadati</taxon>
        <taxon>Pseudomonadota</taxon>
        <taxon>Gammaproteobacteria</taxon>
        <taxon>Enterobacterales</taxon>
        <taxon>Enterobacteriaceae</taxon>
        <taxon>Cedecea</taxon>
    </lineage>
</organism>
<dbReference type="Proteomes" id="UP000686327">
    <property type="component" value="Unassembled WGS sequence"/>
</dbReference>
<dbReference type="RefSeq" id="WP_216374728.1">
    <property type="nucleotide sequence ID" value="NZ_JAGRYT010000002.1"/>
</dbReference>
<feature type="transmembrane region" description="Helical" evidence="1">
    <location>
        <begin position="6"/>
        <end position="23"/>
    </location>
</feature>
<dbReference type="EMBL" id="JAGRYU010000005">
    <property type="protein sequence ID" value="MBU4681193.1"/>
    <property type="molecule type" value="Genomic_DNA"/>
</dbReference>
<dbReference type="Pfam" id="PF05449">
    <property type="entry name" value="Phage_holin_3_7"/>
    <property type="match status" value="1"/>
</dbReference>
<keyword evidence="1" id="KW-0472">Membrane</keyword>
<keyword evidence="1" id="KW-0812">Transmembrane</keyword>
<evidence type="ECO:0000313" key="3">
    <source>
        <dbReference type="Proteomes" id="UP000686327"/>
    </source>
</evidence>
<evidence type="ECO:0000256" key="1">
    <source>
        <dbReference type="SAM" id="Phobius"/>
    </source>
</evidence>
<sequence length="94" mass="10591">MVNHDPWLTANALICAVIAIRVLTFRRGESRHRRWGGILAYILIFISASIPVRTVLGDYPQADWSEVILNAVMMVAVLLTRGNVVQIFKVTRSQ</sequence>
<feature type="transmembrane region" description="Helical" evidence="1">
    <location>
        <begin position="68"/>
        <end position="88"/>
    </location>
</feature>
<dbReference type="InterPro" id="IPR008473">
    <property type="entry name" value="Phage_holin_3_7"/>
</dbReference>
<evidence type="ECO:0000313" key="2">
    <source>
        <dbReference type="EMBL" id="MBU4681193.1"/>
    </source>
</evidence>
<keyword evidence="3" id="KW-1185">Reference proteome</keyword>
<name>A0ABS6DDC7_9ENTR</name>
<gene>
    <name evidence="2" type="ORF">KC222_04095</name>
</gene>
<proteinExistence type="predicted"/>
<keyword evidence="1" id="KW-1133">Transmembrane helix</keyword>
<accession>A0ABS6DDC7</accession>
<reference evidence="3" key="2">
    <citation type="submission" date="2023-07" db="EMBL/GenBank/DDBJ databases">
        <title>Cedecea davisae an AmpC producer and its therapeutic implications.</title>
        <authorList>
            <person name="Notter J."/>
        </authorList>
    </citation>
    <scope>NUCLEOTIDE SEQUENCE [LARGE SCALE GENOMIC DNA]</scope>
    <source>
        <strain evidence="3">1</strain>
    </source>
</reference>